<dbReference type="FunFam" id="3.40.50.300:FF:000589">
    <property type="entry name" value="ABC transporter, ATP-binding subunit"/>
    <property type="match status" value="1"/>
</dbReference>
<comment type="similarity">
    <text evidence="2">Belongs to the ABC transporter superfamily.</text>
</comment>
<gene>
    <name evidence="10" type="ORF">A2215_04080</name>
</gene>
<dbReference type="InterPro" id="IPR017871">
    <property type="entry name" value="ABC_transporter-like_CS"/>
</dbReference>
<evidence type="ECO:0000313" key="11">
    <source>
        <dbReference type="Proteomes" id="UP000178583"/>
    </source>
</evidence>
<dbReference type="PROSITE" id="PS50893">
    <property type="entry name" value="ABC_TRANSPORTER_2"/>
    <property type="match status" value="1"/>
</dbReference>
<reference evidence="10 11" key="1">
    <citation type="journal article" date="2016" name="Nat. Commun.">
        <title>Thousands of microbial genomes shed light on interconnected biogeochemical processes in an aquifer system.</title>
        <authorList>
            <person name="Anantharaman K."/>
            <person name="Brown C.T."/>
            <person name="Hug L.A."/>
            <person name="Sharon I."/>
            <person name="Castelle C.J."/>
            <person name="Probst A.J."/>
            <person name="Thomas B.C."/>
            <person name="Singh A."/>
            <person name="Wilkins M.J."/>
            <person name="Karaoz U."/>
            <person name="Brodie E.L."/>
            <person name="Williams K.H."/>
            <person name="Hubbard S.S."/>
            <person name="Banfield J.F."/>
        </authorList>
    </citation>
    <scope>NUCLEOTIDE SEQUENCE [LARGE SCALE GENOMIC DNA]</scope>
</reference>
<dbReference type="Pfam" id="PF00005">
    <property type="entry name" value="ABC_tran"/>
    <property type="match status" value="1"/>
</dbReference>
<dbReference type="EMBL" id="MEZY01000002">
    <property type="protein sequence ID" value="OGD65948.1"/>
    <property type="molecule type" value="Genomic_DNA"/>
</dbReference>
<evidence type="ECO:0000256" key="2">
    <source>
        <dbReference type="ARBA" id="ARBA00005417"/>
    </source>
</evidence>
<dbReference type="Proteomes" id="UP000178583">
    <property type="component" value="Unassembled WGS sequence"/>
</dbReference>
<evidence type="ECO:0000256" key="6">
    <source>
        <dbReference type="ARBA" id="ARBA00022840"/>
    </source>
</evidence>
<evidence type="ECO:0000256" key="4">
    <source>
        <dbReference type="ARBA" id="ARBA00022475"/>
    </source>
</evidence>
<keyword evidence="5" id="KW-0547">Nucleotide-binding</keyword>
<evidence type="ECO:0000256" key="8">
    <source>
        <dbReference type="ARBA" id="ARBA00023136"/>
    </source>
</evidence>
<comment type="subcellular location">
    <subcellularLocation>
        <location evidence="1">Cell membrane</location>
    </subcellularLocation>
</comment>
<dbReference type="InterPro" id="IPR050763">
    <property type="entry name" value="ABC_transporter_ATP-binding"/>
</dbReference>
<dbReference type="CDD" id="cd03230">
    <property type="entry name" value="ABC_DR_subfamily_A"/>
    <property type="match status" value="1"/>
</dbReference>
<dbReference type="PANTHER" id="PTHR42711">
    <property type="entry name" value="ABC TRANSPORTER ATP-BINDING PROTEIN"/>
    <property type="match status" value="1"/>
</dbReference>
<evidence type="ECO:0000256" key="5">
    <source>
        <dbReference type="ARBA" id="ARBA00022741"/>
    </source>
</evidence>
<keyword evidence="3" id="KW-0813">Transport</keyword>
<dbReference type="PROSITE" id="PS00211">
    <property type="entry name" value="ABC_TRANSPORTER_1"/>
    <property type="match status" value="1"/>
</dbReference>
<keyword evidence="7" id="KW-1278">Translocase</keyword>
<dbReference type="InterPro" id="IPR027417">
    <property type="entry name" value="P-loop_NTPase"/>
</dbReference>
<proteinExistence type="inferred from homology"/>
<dbReference type="GO" id="GO:0016887">
    <property type="term" value="F:ATP hydrolysis activity"/>
    <property type="evidence" value="ECO:0007669"/>
    <property type="project" value="InterPro"/>
</dbReference>
<name>A0A1F5EEY1_9BACT</name>
<keyword evidence="6" id="KW-0067">ATP-binding</keyword>
<dbReference type="SMART" id="SM00382">
    <property type="entry name" value="AAA"/>
    <property type="match status" value="1"/>
</dbReference>
<accession>A0A1F5EEY1</accession>
<dbReference type="InterPro" id="IPR003593">
    <property type="entry name" value="AAA+_ATPase"/>
</dbReference>
<evidence type="ECO:0000259" key="9">
    <source>
        <dbReference type="PROSITE" id="PS50893"/>
    </source>
</evidence>
<dbReference type="GO" id="GO:0005886">
    <property type="term" value="C:plasma membrane"/>
    <property type="evidence" value="ECO:0007669"/>
    <property type="project" value="UniProtKB-SubCell"/>
</dbReference>
<dbReference type="PANTHER" id="PTHR42711:SF5">
    <property type="entry name" value="ABC TRANSPORTER ATP-BINDING PROTEIN NATA"/>
    <property type="match status" value="1"/>
</dbReference>
<dbReference type="Gene3D" id="3.40.50.300">
    <property type="entry name" value="P-loop containing nucleotide triphosphate hydrolases"/>
    <property type="match status" value="1"/>
</dbReference>
<dbReference type="AlphaFoldDB" id="A0A1F5EEY1"/>
<organism evidence="10 11">
    <name type="scientific">Candidatus Berkelbacteria bacterium RIFOXYA2_FULL_43_10</name>
    <dbReference type="NCBI Taxonomy" id="1797472"/>
    <lineage>
        <taxon>Bacteria</taxon>
        <taxon>Candidatus Berkelbacteria</taxon>
    </lineage>
</organism>
<evidence type="ECO:0000256" key="1">
    <source>
        <dbReference type="ARBA" id="ARBA00004236"/>
    </source>
</evidence>
<dbReference type="InterPro" id="IPR003439">
    <property type="entry name" value="ABC_transporter-like_ATP-bd"/>
</dbReference>
<evidence type="ECO:0000256" key="7">
    <source>
        <dbReference type="ARBA" id="ARBA00022967"/>
    </source>
</evidence>
<evidence type="ECO:0000256" key="3">
    <source>
        <dbReference type="ARBA" id="ARBA00022448"/>
    </source>
</evidence>
<keyword evidence="4" id="KW-1003">Cell membrane</keyword>
<dbReference type="SUPFAM" id="SSF52540">
    <property type="entry name" value="P-loop containing nucleoside triphosphate hydrolases"/>
    <property type="match status" value="1"/>
</dbReference>
<feature type="domain" description="ABC transporter" evidence="9">
    <location>
        <begin position="6"/>
        <end position="231"/>
    </location>
</feature>
<keyword evidence="8" id="KW-0472">Membrane</keyword>
<dbReference type="STRING" id="1797472.A2215_04080"/>
<protein>
    <recommendedName>
        <fullName evidence="9">ABC transporter domain-containing protein</fullName>
    </recommendedName>
</protein>
<sequence length="307" mass="34592">MVKKVIEIKNLSKTYGKLKAVDDISFYVESGEIFGLLGENGAGKSTTLEMIEGLRKPTSGDIKILGKDIKHNVNFVKTKIGVQLQSTAYYQFLTLKEIIELFCSLYSKCIDPYRLLSLVDLKDKAKSYVGKLSGGQRQRFSIVAALVNDPEIVFLDEPTTGLDPLARRNLWKIIENIKLKGKTIILTTHYMEEAEILCDRIGIMDKGKILALDETNKLIEMAEYPFKISFVSSKHDGSNIKKLTKYGMVENVIGKKNQYILKIKNKSKLDEAVDFVRSIKPNYYTIGKATLEDVFIELTGKTIGDEN</sequence>
<evidence type="ECO:0000313" key="10">
    <source>
        <dbReference type="EMBL" id="OGD65948.1"/>
    </source>
</evidence>
<dbReference type="GO" id="GO:0005524">
    <property type="term" value="F:ATP binding"/>
    <property type="evidence" value="ECO:0007669"/>
    <property type="project" value="UniProtKB-KW"/>
</dbReference>
<comment type="caution">
    <text evidence="10">The sequence shown here is derived from an EMBL/GenBank/DDBJ whole genome shotgun (WGS) entry which is preliminary data.</text>
</comment>